<dbReference type="Pfam" id="PF19313">
    <property type="entry name" value="DUF5916"/>
    <property type="match status" value="1"/>
</dbReference>
<reference evidence="3" key="1">
    <citation type="journal article" date="2014" name="Int. J. Syst. Evol. Microbiol.">
        <title>Complete genome of a new Firmicutes species belonging to the dominant human colonic microbiota ('Ruminococcus bicirculans') reveals two chromosomes and a selective capacity to utilize plant glucans.</title>
        <authorList>
            <consortium name="NISC Comparative Sequencing Program"/>
            <person name="Wegmann U."/>
            <person name="Louis P."/>
            <person name="Goesmann A."/>
            <person name="Henrissat B."/>
            <person name="Duncan S.H."/>
            <person name="Flint H.J."/>
        </authorList>
    </citation>
    <scope>NUCLEOTIDE SEQUENCE</scope>
    <source>
        <strain evidence="3">CCUG 55585</strain>
    </source>
</reference>
<dbReference type="EMBL" id="MK340486">
    <property type="protein sequence ID" value="QEZ90757.1"/>
    <property type="molecule type" value="Genomic_DNA"/>
</dbReference>
<proteinExistence type="predicted"/>
<evidence type="ECO:0000259" key="2">
    <source>
        <dbReference type="Pfam" id="PF19313"/>
    </source>
</evidence>
<organism evidence="4">
    <name type="scientific">Lysobacter brunescens</name>
    <dbReference type="NCBI Taxonomy" id="262323"/>
    <lineage>
        <taxon>Bacteria</taxon>
        <taxon>Pseudomonadati</taxon>
        <taxon>Pseudomonadota</taxon>
        <taxon>Gammaproteobacteria</taxon>
        <taxon>Lysobacterales</taxon>
        <taxon>Lysobacteraceae</taxon>
        <taxon>Lysobacter</taxon>
    </lineage>
</organism>
<dbReference type="Proteomes" id="UP001597110">
    <property type="component" value="Unassembled WGS sequence"/>
</dbReference>
<feature type="signal peptide" evidence="1">
    <location>
        <begin position="1"/>
        <end position="45"/>
    </location>
</feature>
<dbReference type="SUPFAM" id="SSF49344">
    <property type="entry name" value="CBD9-like"/>
    <property type="match status" value="1"/>
</dbReference>
<dbReference type="Gene3D" id="2.60.40.1190">
    <property type="match status" value="1"/>
</dbReference>
<feature type="domain" description="DUF5916" evidence="2">
    <location>
        <begin position="278"/>
        <end position="353"/>
    </location>
</feature>
<evidence type="ECO:0000313" key="3">
    <source>
        <dbReference type="EMBL" id="MFD0725838.1"/>
    </source>
</evidence>
<sequence length="760" mass="84575">MTPGIKLIAQNRMTRANVRFSRKSGMRLQLLLMAQFFVSPMIASADENTIRSMRLPADEKVVLDGTMAQSVWQQAPVFEGFVERSPRFQATPEHGTKVRVLFDEHALYVGIEAMDPEPGLIRAPLVRHDTVYRTQDFVALFMDPTGQRKAAQFFRMNASGSTGDGLYTNDDNQDFSPDFVFEGAARRSEQGYSAVFRVPFSSLRYSKSGKGPWRIMIVRNVPRDRFHTITSVTVPLEATSFIDAMQPLQDIEPPAATALELRPNLTYRQTGERDADSSRTADREWNVGLDFKWQASPEWVIDGTLNPDFSQVQLDVPQLSGNTQFALYVPETRAFFLESADLLRTPTEAIYTRTVTYPRWGLRSTARTAHWSGTAFTLRDDGGGQVLIPGAYSTEQVDQPASSASLVRLQHHGAGFSVGVLASNRQYADGIGSNTVAGADLVWQASRFLRLTGQWLMADTTALPGDDGLLARGEARRGSSMHLAAQWKTENADTNLTYSDISSGFRNDIGFLQQSGVRRLSGTQRWIRRNLGPVNELVVSLSAEKAVARDHHELISESVVPGISIESLWNSNLSLEYRNWTRFRTAPGTPLLDETYWHATFSISPSDRFSMLSISADVGDLADTLSDEVLPGHRLTVDAAVRPLPRLEVEAKLSSAALKSDGGRVYGETASQLLAIWHFNATQTLRLIAQRTLYERFLASGVKTDSDHVDLATLTYALRRSAGTAFYMGASWQSEKDASVMPEDRRIRTELFLKMQVAFD</sequence>
<evidence type="ECO:0000256" key="1">
    <source>
        <dbReference type="SAM" id="SignalP"/>
    </source>
</evidence>
<dbReference type="AlphaFoldDB" id="A0A6B7LHR9"/>
<reference evidence="3" key="4">
    <citation type="submission" date="2024-09" db="EMBL/GenBank/DDBJ databases">
        <authorList>
            <person name="Sun Q."/>
            <person name="Mori K."/>
        </authorList>
    </citation>
    <scope>NUCLEOTIDE SEQUENCE</scope>
    <source>
        <strain evidence="3">CCUG 55585</strain>
    </source>
</reference>
<dbReference type="RefSeq" id="WP_386823416.1">
    <property type="nucleotide sequence ID" value="NZ_JBHTIF010000001.1"/>
</dbReference>
<evidence type="ECO:0000313" key="4">
    <source>
        <dbReference type="EMBL" id="QEZ90757.1"/>
    </source>
</evidence>
<protein>
    <submittedName>
        <fullName evidence="3">DUF5916 domain-containing protein</fullName>
    </submittedName>
</protein>
<keyword evidence="5" id="KW-1185">Reference proteome</keyword>
<gene>
    <name evidence="4" type="primary">peg_2860</name>
    <name evidence="3" type="ORF">ACFQ0E_09535</name>
</gene>
<reference evidence="5" key="3">
    <citation type="journal article" date="2019" name="Int. J. Syst. Evol. Microbiol.">
        <title>The Global Catalogue of Microorganisms (GCM) 10K type strain sequencing project: providing services to taxonomists for standard genome sequencing and annotation.</title>
        <authorList>
            <consortium name="The Broad Institute Genomics Platform"/>
            <consortium name="The Broad Institute Genome Sequencing Center for Infectious Disease"/>
            <person name="Wu L."/>
            <person name="Ma J."/>
        </authorList>
    </citation>
    <scope>NUCLEOTIDE SEQUENCE [LARGE SCALE GENOMIC DNA]</scope>
    <source>
        <strain evidence="5">CCUG 55585</strain>
    </source>
</reference>
<dbReference type="InterPro" id="IPR045670">
    <property type="entry name" value="DUF5916"/>
</dbReference>
<name>A0A6B7LHR9_9GAMM</name>
<dbReference type="EMBL" id="JBHTIF010000001">
    <property type="protein sequence ID" value="MFD0725838.1"/>
    <property type="molecule type" value="Genomic_DNA"/>
</dbReference>
<reference evidence="4" key="2">
    <citation type="submission" date="2018-12" db="EMBL/GenBank/DDBJ databases">
        <title>Xanthomonas-specific activity of kynurenine pathway metabolites in Lysobacter brunescens OH23.</title>
        <authorList>
            <person name="Laborda P."/>
            <person name="Ling J."/>
            <person name="Wu G."/>
            <person name="Liu F."/>
        </authorList>
    </citation>
    <scope>NUCLEOTIDE SEQUENCE</scope>
    <source>
        <strain evidence="4">OH23</strain>
    </source>
</reference>
<keyword evidence="1" id="KW-0732">Signal</keyword>
<dbReference type="CDD" id="cd09618">
    <property type="entry name" value="CBM9_like_2"/>
    <property type="match status" value="1"/>
</dbReference>
<feature type="chain" id="PRO_5025567470" evidence="1">
    <location>
        <begin position="46"/>
        <end position="760"/>
    </location>
</feature>
<evidence type="ECO:0000313" key="5">
    <source>
        <dbReference type="Proteomes" id="UP001597110"/>
    </source>
</evidence>
<accession>A0A6B7LHR9</accession>